<organism evidence="1 2">
    <name type="scientific">Streptomyces pratisoli</name>
    <dbReference type="NCBI Taxonomy" id="3139917"/>
    <lineage>
        <taxon>Bacteria</taxon>
        <taxon>Bacillati</taxon>
        <taxon>Actinomycetota</taxon>
        <taxon>Actinomycetes</taxon>
        <taxon>Kitasatosporales</taxon>
        <taxon>Streptomycetaceae</taxon>
        <taxon>Streptomyces</taxon>
    </lineage>
</organism>
<keyword evidence="2" id="KW-1185">Reference proteome</keyword>
<proteinExistence type="predicted"/>
<sequence length="155" mass="15706">MPATMSAGMPERSAAALMISLFAAIHSRRSWASDGVDQYASSASGSCVSRSRMSSNAADSSSLPTGWVNSAFGPLPAGFASGSSLACAASARSAGIDPSSSFASPKPPPRKSGSALVRGVERSRTAVPGLLLDALRPAARGARAFVHNSPSGRPW</sequence>
<protein>
    <submittedName>
        <fullName evidence="1">Uncharacterized protein</fullName>
    </submittedName>
</protein>
<reference evidence="1" key="1">
    <citation type="submission" date="2024-03" db="EMBL/GenBank/DDBJ databases">
        <title>Novel Streptomyces species of biotechnological and ecological value are a feature of Machair soil.</title>
        <authorList>
            <person name="Prole J.R."/>
            <person name="Goodfellow M."/>
            <person name="Allenby N."/>
            <person name="Ward A.C."/>
        </authorList>
    </citation>
    <scope>NUCLEOTIDE SEQUENCE</scope>
    <source>
        <strain evidence="1">MS1.AVA.4</strain>
    </source>
</reference>
<comment type="caution">
    <text evidence="1">The sequence shown here is derived from an EMBL/GenBank/DDBJ whole genome shotgun (WGS) entry which is preliminary data.</text>
</comment>
<name>A0ACC6QPF7_9ACTN</name>
<gene>
    <name evidence="1" type="ORF">WKI58_28040</name>
</gene>
<dbReference type="EMBL" id="JBBKAI010000002">
    <property type="protein sequence ID" value="MEJ8660323.1"/>
    <property type="molecule type" value="Genomic_DNA"/>
</dbReference>
<dbReference type="Proteomes" id="UP001375539">
    <property type="component" value="Unassembled WGS sequence"/>
</dbReference>
<accession>A0ACC6QPF7</accession>
<evidence type="ECO:0000313" key="1">
    <source>
        <dbReference type="EMBL" id="MEJ8660323.1"/>
    </source>
</evidence>
<evidence type="ECO:0000313" key="2">
    <source>
        <dbReference type="Proteomes" id="UP001375539"/>
    </source>
</evidence>